<name>A0AAV9US79_9PEZI</name>
<dbReference type="SUPFAM" id="SSF50978">
    <property type="entry name" value="WD40 repeat-like"/>
    <property type="match status" value="1"/>
</dbReference>
<sequence length="547" mass="61498">MVVIVKLDGGERKEREGAEEVVKMIQRVSTGASLPVCVLCSGPITPLSRSAPEEPGVGARVLHTAHHRNTRATELFPIRRTRLLDIFLHTLSQLHVEASHTLSLYNLRQKAAKMPRSEDEDIIDEEEAEPDGGSLEEQVVNEKLINEEYKTWKKNAPFLYDLILSTALEWPTLTTQWFPDKQEHEGKSFATHRLLIGTHTSNEKTNYLQIAEVQLPKPTGNIDPRDYDEAREEIGGYNGGDETRFTIKQKIVHEGEVNKARYSPQKPDLIATMSITGAVYVFDRTKHELEGTKFKPQISLQGHSKEGYGLDWSPKIDGCLLTGSEDTTICQWDLNSYSRASSTLKPARTYNIHTSIVNDVRWHPIHESLFGSASDDLTVKLVDTRTGDKANFSVTAHHDAVNALAFHPASEYIVASGSADKTVALWDLRNFKHKLHSLEGHQGDVLSLQWHPHEEPILASSSTDRRIIYWDLTKIGEEQTPEDQEDGPPELLFMHGGHTNRVSDFSWNLNDPWVMASAAEDNLLQVWKVASAIVGRDDEEIGEDELQ</sequence>
<feature type="domain" description="Histone-binding protein RBBP4-like N-terminal" evidence="7">
    <location>
        <begin position="147"/>
        <end position="217"/>
    </location>
</feature>
<feature type="repeat" description="WD" evidence="6">
    <location>
        <begin position="394"/>
        <end position="430"/>
    </location>
</feature>
<evidence type="ECO:0000256" key="1">
    <source>
        <dbReference type="ARBA" id="ARBA00004123"/>
    </source>
</evidence>
<dbReference type="Pfam" id="PF00400">
    <property type="entry name" value="WD40"/>
    <property type="match status" value="5"/>
</dbReference>
<dbReference type="InterPro" id="IPR015943">
    <property type="entry name" value="WD40/YVTN_repeat-like_dom_sf"/>
</dbReference>
<comment type="subcellular location">
    <subcellularLocation>
        <location evidence="1">Nucleus</location>
    </subcellularLocation>
</comment>
<dbReference type="SMART" id="SM00320">
    <property type="entry name" value="WD40"/>
    <property type="match status" value="6"/>
</dbReference>
<feature type="repeat" description="WD" evidence="6">
    <location>
        <begin position="495"/>
        <end position="531"/>
    </location>
</feature>
<gene>
    <name evidence="8" type="primary">HAT2</name>
    <name evidence="8" type="ORF">TWF696_007159</name>
</gene>
<reference evidence="8 9" key="1">
    <citation type="submission" date="2019-10" db="EMBL/GenBank/DDBJ databases">
        <authorList>
            <person name="Palmer J.M."/>
        </authorList>
    </citation>
    <scope>NUCLEOTIDE SEQUENCE [LARGE SCALE GENOMIC DNA]</scope>
    <source>
        <strain evidence="8 9">TWF696</strain>
    </source>
</reference>
<dbReference type="PROSITE" id="PS00678">
    <property type="entry name" value="WD_REPEATS_1"/>
    <property type="match status" value="1"/>
</dbReference>
<comment type="caution">
    <text evidence="8">The sequence shown here is derived from an EMBL/GenBank/DDBJ whole genome shotgun (WGS) entry which is preliminary data.</text>
</comment>
<dbReference type="Gene3D" id="2.130.10.10">
    <property type="entry name" value="YVTN repeat-like/Quinoprotein amine dehydrogenase"/>
    <property type="match status" value="1"/>
</dbReference>
<organism evidence="8 9">
    <name type="scientific">Orbilia brochopaga</name>
    <dbReference type="NCBI Taxonomy" id="3140254"/>
    <lineage>
        <taxon>Eukaryota</taxon>
        <taxon>Fungi</taxon>
        <taxon>Dikarya</taxon>
        <taxon>Ascomycota</taxon>
        <taxon>Pezizomycotina</taxon>
        <taxon>Orbiliomycetes</taxon>
        <taxon>Orbiliales</taxon>
        <taxon>Orbiliaceae</taxon>
        <taxon>Orbilia</taxon>
    </lineage>
</organism>
<feature type="repeat" description="WD" evidence="6">
    <location>
        <begin position="300"/>
        <end position="342"/>
    </location>
</feature>
<evidence type="ECO:0000259" key="7">
    <source>
        <dbReference type="Pfam" id="PF12265"/>
    </source>
</evidence>
<protein>
    <submittedName>
        <fullName evidence="8">Histone acetyltransferase type B subunit 2</fullName>
    </submittedName>
</protein>
<keyword evidence="4" id="KW-0156">Chromatin regulator</keyword>
<keyword evidence="9" id="KW-1185">Reference proteome</keyword>
<dbReference type="InterPro" id="IPR036322">
    <property type="entry name" value="WD40_repeat_dom_sf"/>
</dbReference>
<accession>A0AAV9US79</accession>
<dbReference type="Pfam" id="PF12265">
    <property type="entry name" value="CAF1C_H4-bd"/>
    <property type="match status" value="1"/>
</dbReference>
<dbReference type="AlphaFoldDB" id="A0AAV9US79"/>
<evidence type="ECO:0000313" key="8">
    <source>
        <dbReference type="EMBL" id="KAK6347079.1"/>
    </source>
</evidence>
<evidence type="ECO:0000256" key="6">
    <source>
        <dbReference type="PROSITE-ProRule" id="PRU00221"/>
    </source>
</evidence>
<dbReference type="Proteomes" id="UP001375240">
    <property type="component" value="Unassembled WGS sequence"/>
</dbReference>
<proteinExistence type="predicted"/>
<dbReference type="InterPro" id="IPR001680">
    <property type="entry name" value="WD40_rpt"/>
</dbReference>
<feature type="repeat" description="WD" evidence="6">
    <location>
        <begin position="438"/>
        <end position="480"/>
    </location>
</feature>
<dbReference type="GO" id="GO:0005634">
    <property type="term" value="C:nucleus"/>
    <property type="evidence" value="ECO:0007669"/>
    <property type="project" value="UniProtKB-SubCell"/>
</dbReference>
<evidence type="ECO:0000256" key="4">
    <source>
        <dbReference type="ARBA" id="ARBA00022853"/>
    </source>
</evidence>
<dbReference type="GO" id="GO:0006325">
    <property type="term" value="P:chromatin organization"/>
    <property type="evidence" value="ECO:0007669"/>
    <property type="project" value="UniProtKB-KW"/>
</dbReference>
<dbReference type="PROSITE" id="PS50294">
    <property type="entry name" value="WD_REPEATS_REGION"/>
    <property type="match status" value="3"/>
</dbReference>
<evidence type="ECO:0000256" key="2">
    <source>
        <dbReference type="ARBA" id="ARBA00022574"/>
    </source>
</evidence>
<dbReference type="PRINTS" id="PR00320">
    <property type="entry name" value="GPROTEINBRPT"/>
</dbReference>
<evidence type="ECO:0000256" key="5">
    <source>
        <dbReference type="ARBA" id="ARBA00023242"/>
    </source>
</evidence>
<dbReference type="InterPro" id="IPR019775">
    <property type="entry name" value="WD40_repeat_CS"/>
</dbReference>
<dbReference type="InterPro" id="IPR020472">
    <property type="entry name" value="WD40_PAC1"/>
</dbReference>
<dbReference type="PROSITE" id="PS50082">
    <property type="entry name" value="WD_REPEATS_2"/>
    <property type="match status" value="4"/>
</dbReference>
<dbReference type="InterPro" id="IPR022052">
    <property type="entry name" value="Histone-bd_RBBP4-like_N"/>
</dbReference>
<dbReference type="InterPro" id="IPR050459">
    <property type="entry name" value="WD_repeat_RBAP46/RBAP48/MSI1"/>
</dbReference>
<evidence type="ECO:0000256" key="3">
    <source>
        <dbReference type="ARBA" id="ARBA00022737"/>
    </source>
</evidence>
<keyword evidence="2 6" id="KW-0853">WD repeat</keyword>
<keyword evidence="3" id="KW-0677">Repeat</keyword>
<keyword evidence="5" id="KW-0539">Nucleus</keyword>
<dbReference type="EMBL" id="JAVHNQ010000005">
    <property type="protein sequence ID" value="KAK6347079.1"/>
    <property type="molecule type" value="Genomic_DNA"/>
</dbReference>
<dbReference type="CDD" id="cd00200">
    <property type="entry name" value="WD40"/>
    <property type="match status" value="1"/>
</dbReference>
<dbReference type="PANTHER" id="PTHR22850">
    <property type="entry name" value="WD40 REPEAT FAMILY"/>
    <property type="match status" value="1"/>
</dbReference>
<evidence type="ECO:0000313" key="9">
    <source>
        <dbReference type="Proteomes" id="UP001375240"/>
    </source>
</evidence>